<feature type="compositionally biased region" description="Polar residues" evidence="1">
    <location>
        <begin position="14"/>
        <end position="25"/>
    </location>
</feature>
<evidence type="ECO:0000256" key="1">
    <source>
        <dbReference type="SAM" id="MobiDB-lite"/>
    </source>
</evidence>
<evidence type="ECO:0000313" key="3">
    <source>
        <dbReference type="Proteomes" id="UP001172159"/>
    </source>
</evidence>
<organism evidence="2 3">
    <name type="scientific">Apiosordaria backusii</name>
    <dbReference type="NCBI Taxonomy" id="314023"/>
    <lineage>
        <taxon>Eukaryota</taxon>
        <taxon>Fungi</taxon>
        <taxon>Dikarya</taxon>
        <taxon>Ascomycota</taxon>
        <taxon>Pezizomycotina</taxon>
        <taxon>Sordariomycetes</taxon>
        <taxon>Sordariomycetidae</taxon>
        <taxon>Sordariales</taxon>
        <taxon>Lasiosphaeriaceae</taxon>
        <taxon>Apiosordaria</taxon>
    </lineage>
</organism>
<accession>A0AA40AXC0</accession>
<comment type="caution">
    <text evidence="2">The sequence shown here is derived from an EMBL/GenBank/DDBJ whole genome shotgun (WGS) entry which is preliminary data.</text>
</comment>
<proteinExistence type="predicted"/>
<dbReference type="EMBL" id="JAUKTV010000011">
    <property type="protein sequence ID" value="KAK0723719.1"/>
    <property type="molecule type" value="Genomic_DNA"/>
</dbReference>
<name>A0AA40AXC0_9PEZI</name>
<reference evidence="2" key="1">
    <citation type="submission" date="2023-06" db="EMBL/GenBank/DDBJ databases">
        <title>Genome-scale phylogeny and comparative genomics of the fungal order Sordariales.</title>
        <authorList>
            <consortium name="Lawrence Berkeley National Laboratory"/>
            <person name="Hensen N."/>
            <person name="Bonometti L."/>
            <person name="Westerberg I."/>
            <person name="Brannstrom I.O."/>
            <person name="Guillou S."/>
            <person name="Cros-Aarteil S."/>
            <person name="Calhoun S."/>
            <person name="Haridas S."/>
            <person name="Kuo A."/>
            <person name="Mondo S."/>
            <person name="Pangilinan J."/>
            <person name="Riley R."/>
            <person name="Labutti K."/>
            <person name="Andreopoulos B."/>
            <person name="Lipzen A."/>
            <person name="Chen C."/>
            <person name="Yanf M."/>
            <person name="Daum C."/>
            <person name="Ng V."/>
            <person name="Clum A."/>
            <person name="Steindorff A."/>
            <person name="Ohm R."/>
            <person name="Martin F."/>
            <person name="Silar P."/>
            <person name="Natvig D."/>
            <person name="Lalanne C."/>
            <person name="Gautier V."/>
            <person name="Ament-Velasquez S.L."/>
            <person name="Kruys A."/>
            <person name="Hutchinson M.I."/>
            <person name="Powell A.J."/>
            <person name="Barry K."/>
            <person name="Miller A.N."/>
            <person name="Grigoriev I.V."/>
            <person name="Debuchy R."/>
            <person name="Gladieux P."/>
            <person name="Thoren M.H."/>
            <person name="Johannesson H."/>
        </authorList>
    </citation>
    <scope>NUCLEOTIDE SEQUENCE</scope>
    <source>
        <strain evidence="2">CBS 540.89</strain>
    </source>
</reference>
<protein>
    <submittedName>
        <fullName evidence="2">Uncharacterized protein</fullName>
    </submittedName>
</protein>
<gene>
    <name evidence="2" type="ORF">B0T21DRAFT_42204</name>
</gene>
<keyword evidence="3" id="KW-1185">Reference proteome</keyword>
<dbReference type="AlphaFoldDB" id="A0AA40AXC0"/>
<sequence length="83" mass="9159">MVKELGSERIILGSPNNRENQRQQEAACSNLLEVSSSPAVGVLPPSSWRRMIHPTDHMIAQVTPPSSPQAPSAHHRLLIPTFR</sequence>
<feature type="region of interest" description="Disordered" evidence="1">
    <location>
        <begin position="63"/>
        <end position="83"/>
    </location>
</feature>
<evidence type="ECO:0000313" key="2">
    <source>
        <dbReference type="EMBL" id="KAK0723719.1"/>
    </source>
</evidence>
<dbReference type="Proteomes" id="UP001172159">
    <property type="component" value="Unassembled WGS sequence"/>
</dbReference>
<feature type="region of interest" description="Disordered" evidence="1">
    <location>
        <begin position="1"/>
        <end position="25"/>
    </location>
</feature>